<feature type="domain" description="DNA methylase adenine-specific" evidence="2">
    <location>
        <begin position="94"/>
        <end position="267"/>
    </location>
</feature>
<evidence type="ECO:0000256" key="1">
    <source>
        <dbReference type="ARBA" id="ARBA00006594"/>
    </source>
</evidence>
<dbReference type="AlphaFoldDB" id="A0A7C2Z446"/>
<sequence>MNTNLKRRFLGYYPTPTEVFMEYIFPEIKAHLYDYLWVDMFSGEGNLILPMLEAIPEERRIEFFEKHIFLFDIQENMVKKAIEKAMEYGIPKEVAERNIQVRDTIEDYPEFLLRMDYPVFHITNPPYLYLGYIMKHEETRKYLKYFKGEKEGYQDLYQLALINDLRHGIRKMIYIIPSNFLFGASVSNKIRKDFLAYYTIKKAIIFERPIFDFTGTNVVICFFERKNVYGHERIVFEGLKINHDKKKRIYVLDPKNNYRAGLEFEEFVKSAKADKPLEVQFYLLLDDVKKNEGQIEVEVIDVNDFEGGKYKKKKIYVNEKLAQKIRSNILFIKTLDTGTAKGRAGLYRIRDFFEADGILVSKEKYRTHPIQVFLHPTLSIEDQILLRDYFNLVLEYFREITDSEFMTTYKYSDSEYTRKYLGLSQAKALIQTFPILEMNDEEKLTLKDLISKKDGEGLVSYIKNRKRKKVLWV</sequence>
<accession>A0A7C2Z446</accession>
<dbReference type="GO" id="GO:0008170">
    <property type="term" value="F:N-methyltransferase activity"/>
    <property type="evidence" value="ECO:0007669"/>
    <property type="project" value="InterPro"/>
</dbReference>
<comment type="similarity">
    <text evidence="1">Belongs to the N(4)/N(6)-methyltransferase family.</text>
</comment>
<comment type="caution">
    <text evidence="3">The sequence shown here is derived from an EMBL/GenBank/DDBJ whole genome shotgun (WGS) entry which is preliminary data.</text>
</comment>
<dbReference type="GO" id="GO:0003677">
    <property type="term" value="F:DNA binding"/>
    <property type="evidence" value="ECO:0007669"/>
    <property type="project" value="InterPro"/>
</dbReference>
<keyword evidence="3" id="KW-0489">Methyltransferase</keyword>
<keyword evidence="3" id="KW-0808">Transferase</keyword>
<name>A0A7C2Z446_9AQUI</name>
<dbReference type="EMBL" id="DSFP01000067">
    <property type="protein sequence ID" value="HEW46603.1"/>
    <property type="molecule type" value="Genomic_DNA"/>
</dbReference>
<protein>
    <submittedName>
        <fullName evidence="3">SAM-dependent DNA methyltransferase</fullName>
    </submittedName>
</protein>
<dbReference type="GO" id="GO:0032259">
    <property type="term" value="P:methylation"/>
    <property type="evidence" value="ECO:0007669"/>
    <property type="project" value="UniProtKB-KW"/>
</dbReference>
<dbReference type="SUPFAM" id="SSF53335">
    <property type="entry name" value="S-adenosyl-L-methionine-dependent methyltransferases"/>
    <property type="match status" value="1"/>
</dbReference>
<evidence type="ECO:0000259" key="2">
    <source>
        <dbReference type="Pfam" id="PF02384"/>
    </source>
</evidence>
<organism evidence="3">
    <name type="scientific">Hydrogenobacter sp</name>
    <dbReference type="NCBI Taxonomy" id="2152829"/>
    <lineage>
        <taxon>Bacteria</taxon>
        <taxon>Pseudomonadati</taxon>
        <taxon>Aquificota</taxon>
        <taxon>Aquificia</taxon>
        <taxon>Aquificales</taxon>
        <taxon>Aquificaceae</taxon>
        <taxon>Hydrogenobacter</taxon>
    </lineage>
</organism>
<evidence type="ECO:0000313" key="3">
    <source>
        <dbReference type="EMBL" id="HEW46603.1"/>
    </source>
</evidence>
<gene>
    <name evidence="3" type="ORF">ENO47_08075</name>
</gene>
<dbReference type="Gene3D" id="3.40.50.150">
    <property type="entry name" value="Vaccinia Virus protein VP39"/>
    <property type="match status" value="1"/>
</dbReference>
<dbReference type="Pfam" id="PF02384">
    <property type="entry name" value="N6_Mtase"/>
    <property type="match status" value="1"/>
</dbReference>
<proteinExistence type="inferred from homology"/>
<reference evidence="3" key="1">
    <citation type="journal article" date="2020" name="mSystems">
        <title>Genome- and Community-Level Interaction Insights into Carbon Utilization and Element Cycling Functions of Hydrothermarchaeota in Hydrothermal Sediment.</title>
        <authorList>
            <person name="Zhou Z."/>
            <person name="Liu Y."/>
            <person name="Xu W."/>
            <person name="Pan J."/>
            <person name="Luo Z.H."/>
            <person name="Li M."/>
        </authorList>
    </citation>
    <scope>NUCLEOTIDE SEQUENCE [LARGE SCALE GENOMIC DNA]</scope>
    <source>
        <strain evidence="3">SpSt-132</strain>
    </source>
</reference>
<dbReference type="InterPro" id="IPR003356">
    <property type="entry name" value="DNA_methylase_A-5"/>
</dbReference>
<dbReference type="InterPro" id="IPR029063">
    <property type="entry name" value="SAM-dependent_MTases_sf"/>
</dbReference>